<keyword evidence="1" id="KW-0812">Transmembrane</keyword>
<dbReference type="EMBL" id="QYYG01000001">
    <property type="protein sequence ID" value="RJF58131.1"/>
    <property type="molecule type" value="Genomic_DNA"/>
</dbReference>
<name>A0AA92X6J7_9GAMM</name>
<feature type="transmembrane region" description="Helical" evidence="1">
    <location>
        <begin position="17"/>
        <end position="36"/>
    </location>
</feature>
<protein>
    <submittedName>
        <fullName evidence="2">DUF2770 domain-containing protein</fullName>
    </submittedName>
</protein>
<reference evidence="2 3" key="1">
    <citation type="submission" date="2018-09" db="EMBL/GenBank/DDBJ databases">
        <title>Draft genome of a novel serratia sp. strain with antifungal activity.</title>
        <authorList>
            <person name="Dichmann S.I."/>
            <person name="Park B.P."/>
            <person name="Pathiraja D."/>
            <person name="Choi I.-G."/>
            <person name="Stougaard P."/>
            <person name="Hennessy R.C."/>
        </authorList>
    </citation>
    <scope>NUCLEOTIDE SEQUENCE [LARGE SCALE GENOMIC DNA]</scope>
    <source>
        <strain evidence="2 3">S40</strain>
    </source>
</reference>
<accession>A0AA92X6J7</accession>
<evidence type="ECO:0000256" key="1">
    <source>
        <dbReference type="SAM" id="Phobius"/>
    </source>
</evidence>
<keyword evidence="1" id="KW-0472">Membrane</keyword>
<gene>
    <name evidence="2" type="ORF">D4100_05040</name>
</gene>
<dbReference type="Proteomes" id="UP000284338">
    <property type="component" value="Unassembled WGS sequence"/>
</dbReference>
<keyword evidence="3" id="KW-1185">Reference proteome</keyword>
<evidence type="ECO:0000313" key="3">
    <source>
        <dbReference type="Proteomes" id="UP000284338"/>
    </source>
</evidence>
<dbReference type="InterPro" id="IPR024494">
    <property type="entry name" value="DUF2770"/>
</dbReference>
<organism evidence="2 3">
    <name type="scientific">Serratia inhibens</name>
    <dbReference type="NCBI Taxonomy" id="2338073"/>
    <lineage>
        <taxon>Bacteria</taxon>
        <taxon>Pseudomonadati</taxon>
        <taxon>Pseudomonadota</taxon>
        <taxon>Gammaproteobacteria</taxon>
        <taxon>Enterobacterales</taxon>
        <taxon>Yersiniaceae</taxon>
        <taxon>Serratia</taxon>
    </lineage>
</organism>
<sequence>MLNKILSAIVNNVREHLVLYLCLWLLILVLDVYFFFMT</sequence>
<keyword evidence="1" id="KW-1133">Transmembrane helix</keyword>
<dbReference type="AlphaFoldDB" id="A0AA92X6J7"/>
<proteinExistence type="predicted"/>
<dbReference type="RefSeq" id="WP_006322537.1">
    <property type="nucleotide sequence ID" value="NZ_QYYG01000001.1"/>
</dbReference>
<dbReference type="Pfam" id="PF10968">
    <property type="entry name" value="DUF2770"/>
    <property type="match status" value="1"/>
</dbReference>
<evidence type="ECO:0000313" key="2">
    <source>
        <dbReference type="EMBL" id="RJF58131.1"/>
    </source>
</evidence>
<comment type="caution">
    <text evidence="2">The sequence shown here is derived from an EMBL/GenBank/DDBJ whole genome shotgun (WGS) entry which is preliminary data.</text>
</comment>